<feature type="binding site" evidence="9">
    <location>
        <position position="67"/>
    </location>
    <ligand>
        <name>ATP</name>
        <dbReference type="ChEBI" id="CHEBI:30616"/>
    </ligand>
</feature>
<keyword evidence="4 9" id="KW-0378">Hydrolase</keyword>
<keyword evidence="8 9" id="KW-0234">DNA repair</keyword>
<feature type="region of interest" description="Head domain (RuvB-H)" evidence="9">
    <location>
        <begin position="256"/>
        <end position="341"/>
    </location>
</feature>
<comment type="function">
    <text evidence="9">The RuvA-RuvB-RuvC complex processes Holliday junction (HJ) DNA during genetic recombination and DNA repair, while the RuvA-RuvB complex plays an important role in the rescue of blocked DNA replication forks via replication fork reversal (RFR). RuvA specifically binds to HJ cruciform DNA, conferring on it an open structure. The RuvB hexamer acts as an ATP-dependent pump, pulling dsDNA into and through the RuvAB complex. RuvB forms 2 homohexamers on either side of HJ DNA bound by 1 or 2 RuvA tetramers; 4 subunits per hexamer contact DNA at a time. Coordinated motions by a converter formed by DNA-disengaged RuvB subunits stimulates ATP hydrolysis and nucleotide exchange. Immobilization of the converter enables RuvB to convert the ATP-contained energy into a lever motion, pulling 2 nucleotides of DNA out of the RuvA tetramer per ATP hydrolyzed, thus driving DNA branch migration. The RuvB motors rotate together with the DNA substrate, which together with the progressing nucleotide cycle form the mechanistic basis for DNA recombination by continuous HJ branch migration. Branch migration allows RuvC to scan DNA until it finds its consensus sequence, where it cleaves and resolves cruciform DNA.</text>
</comment>
<dbReference type="EMBL" id="JBBUKT010000005">
    <property type="protein sequence ID" value="MEK7951825.1"/>
    <property type="molecule type" value="Genomic_DNA"/>
</dbReference>
<protein>
    <recommendedName>
        <fullName evidence="9">Holliday junction branch migration complex subunit RuvB</fullName>
        <ecNumber evidence="9">3.6.4.-</ecNumber>
    </recommendedName>
</protein>
<keyword evidence="7 9" id="KW-0233">DNA recombination</keyword>
<comment type="similarity">
    <text evidence="9">Belongs to the RuvB family.</text>
</comment>
<dbReference type="InterPro" id="IPR027417">
    <property type="entry name" value="P-loop_NTPase"/>
</dbReference>
<evidence type="ECO:0000259" key="10">
    <source>
        <dbReference type="SMART" id="SM00382"/>
    </source>
</evidence>
<keyword evidence="5 9" id="KW-0067">ATP-binding</keyword>
<evidence type="ECO:0000256" key="7">
    <source>
        <dbReference type="ARBA" id="ARBA00023172"/>
    </source>
</evidence>
<keyword evidence="6 9" id="KW-0238">DNA-binding</keyword>
<dbReference type="InterPro" id="IPR003593">
    <property type="entry name" value="AAA+_ATPase"/>
</dbReference>
<feature type="binding site" evidence="9">
    <location>
        <begin position="129"/>
        <end position="131"/>
    </location>
    <ligand>
        <name>ATP</name>
        <dbReference type="ChEBI" id="CHEBI:30616"/>
    </ligand>
</feature>
<dbReference type="SMART" id="SM00382">
    <property type="entry name" value="AAA"/>
    <property type="match status" value="1"/>
</dbReference>
<keyword evidence="3 9" id="KW-0227">DNA damage</keyword>
<feature type="binding site" evidence="9">
    <location>
        <position position="67"/>
    </location>
    <ligand>
        <name>Mg(2+)</name>
        <dbReference type="ChEBI" id="CHEBI:18420"/>
    </ligand>
</feature>
<feature type="domain" description="AAA+ ATPase" evidence="10">
    <location>
        <begin position="52"/>
        <end position="179"/>
    </location>
</feature>
<comment type="caution">
    <text evidence="11">The sequence shown here is derived from an EMBL/GenBank/DDBJ whole genome shotgun (WGS) entry which is preliminary data.</text>
</comment>
<evidence type="ECO:0000313" key="11">
    <source>
        <dbReference type="EMBL" id="MEK7951825.1"/>
    </source>
</evidence>
<dbReference type="Gene3D" id="1.10.10.10">
    <property type="entry name" value="Winged helix-like DNA-binding domain superfamily/Winged helix DNA-binding domain"/>
    <property type="match status" value="1"/>
</dbReference>
<dbReference type="Pfam" id="PF05496">
    <property type="entry name" value="RuvB_N"/>
    <property type="match status" value="1"/>
</dbReference>
<evidence type="ECO:0000256" key="5">
    <source>
        <dbReference type="ARBA" id="ARBA00022840"/>
    </source>
</evidence>
<comment type="subcellular location">
    <subcellularLocation>
        <location evidence="9">Cytoplasm</location>
    </subcellularLocation>
</comment>
<keyword evidence="2 9" id="KW-0547">Nucleotide-binding</keyword>
<dbReference type="SUPFAM" id="SSF52540">
    <property type="entry name" value="P-loop containing nucleoside triphosphate hydrolases"/>
    <property type="match status" value="1"/>
</dbReference>
<dbReference type="InterPro" id="IPR041445">
    <property type="entry name" value="AAA_lid_4"/>
</dbReference>
<evidence type="ECO:0000256" key="8">
    <source>
        <dbReference type="ARBA" id="ARBA00023204"/>
    </source>
</evidence>
<feature type="binding site" evidence="9">
    <location>
        <position position="182"/>
    </location>
    <ligand>
        <name>ATP</name>
        <dbReference type="ChEBI" id="CHEBI:30616"/>
    </ligand>
</feature>
<feature type="region of interest" description="Large ATPase domain (RuvB-L)" evidence="9">
    <location>
        <begin position="2"/>
        <end position="182"/>
    </location>
</feature>
<feature type="binding site" evidence="9">
    <location>
        <position position="316"/>
    </location>
    <ligand>
        <name>DNA</name>
        <dbReference type="ChEBI" id="CHEBI:16991"/>
    </ligand>
</feature>
<feature type="binding site" evidence="9">
    <location>
        <position position="68"/>
    </location>
    <ligand>
        <name>ATP</name>
        <dbReference type="ChEBI" id="CHEBI:30616"/>
    </ligand>
</feature>
<evidence type="ECO:0000256" key="6">
    <source>
        <dbReference type="ARBA" id="ARBA00023125"/>
    </source>
</evidence>
<dbReference type="EC" id="3.6.4.-" evidence="9"/>
<dbReference type="Proteomes" id="UP001371305">
    <property type="component" value="Unassembled WGS sequence"/>
</dbReference>
<dbReference type="InterPro" id="IPR036388">
    <property type="entry name" value="WH-like_DNA-bd_sf"/>
</dbReference>
<dbReference type="NCBIfam" id="TIGR00635">
    <property type="entry name" value="ruvB"/>
    <property type="match status" value="1"/>
</dbReference>
<comment type="domain">
    <text evidence="9">Has 3 domains, the large (RuvB-L) and small ATPase (RuvB-S) domains and the C-terminal head (RuvB-H) domain. The head domain binds DNA, while the ATPase domains jointly bind ATP, ADP or are empty depending on the state of the subunit in the translocation cycle. During a single DNA translocation step the structure of each domain remains the same, but their relative positions change.</text>
</comment>
<feature type="binding site" evidence="9">
    <location>
        <position position="219"/>
    </location>
    <ligand>
        <name>ATP</name>
        <dbReference type="ChEBI" id="CHEBI:30616"/>
    </ligand>
</feature>
<keyword evidence="11" id="KW-0347">Helicase</keyword>
<dbReference type="NCBIfam" id="NF000868">
    <property type="entry name" value="PRK00080.1"/>
    <property type="match status" value="1"/>
</dbReference>
<feature type="binding site" evidence="9">
    <location>
        <position position="311"/>
    </location>
    <ligand>
        <name>DNA</name>
        <dbReference type="ChEBI" id="CHEBI:16991"/>
    </ligand>
</feature>
<dbReference type="HAMAP" id="MF_00016">
    <property type="entry name" value="DNA_HJ_migration_RuvB"/>
    <property type="match status" value="1"/>
</dbReference>
<feature type="region of interest" description="Small ATPAse domain (RuvB-S)" evidence="9">
    <location>
        <begin position="183"/>
        <end position="253"/>
    </location>
</feature>
<feature type="binding site" evidence="9">
    <location>
        <position position="66"/>
    </location>
    <ligand>
        <name>ATP</name>
        <dbReference type="ChEBI" id="CHEBI:30616"/>
    </ligand>
</feature>
<dbReference type="Gene3D" id="3.40.50.300">
    <property type="entry name" value="P-loop containing nucleotide triphosphate hydrolases"/>
    <property type="match status" value="1"/>
</dbReference>
<comment type="subunit">
    <text evidence="9">Homohexamer. Forms an RuvA(8)-RuvB(12)-Holliday junction (HJ) complex. HJ DNA is sandwiched between 2 RuvA tetramers; dsDNA enters through RuvA and exits via RuvB. An RuvB hexamer assembles on each DNA strand where it exits the tetramer. Each RuvB hexamer is contacted by two RuvA subunits (via domain III) on 2 adjacent RuvB subunits; this complex drives branch migration. In the full resolvosome a probable DNA-RuvA(4)-RuvB(12)-RuvC(2) complex forms which resolves the HJ.</text>
</comment>
<gene>
    <name evidence="9 11" type="primary">ruvB</name>
    <name evidence="11" type="ORF">WKV53_15020</name>
</gene>
<feature type="binding site" evidence="9">
    <location>
        <position position="21"/>
    </location>
    <ligand>
        <name>ATP</name>
        <dbReference type="ChEBI" id="CHEBI:30616"/>
    </ligand>
</feature>
<reference evidence="11 12" key="1">
    <citation type="submission" date="2024-04" db="EMBL/GenBank/DDBJ databases">
        <title>Luteolibacter sp. isolated from soil.</title>
        <authorList>
            <person name="An J."/>
        </authorList>
    </citation>
    <scope>NUCLEOTIDE SEQUENCE [LARGE SCALE GENOMIC DNA]</scope>
    <source>
        <strain evidence="11 12">Y139</strain>
    </source>
</reference>
<evidence type="ECO:0000256" key="2">
    <source>
        <dbReference type="ARBA" id="ARBA00022741"/>
    </source>
</evidence>
<dbReference type="PANTHER" id="PTHR42848:SF1">
    <property type="entry name" value="HOLLIDAY JUNCTION BRANCH MIGRATION COMPLEX SUBUNIT RUVB"/>
    <property type="match status" value="1"/>
</dbReference>
<dbReference type="Pfam" id="PF05491">
    <property type="entry name" value="WHD_RuvB"/>
    <property type="match status" value="1"/>
</dbReference>
<comment type="catalytic activity">
    <reaction evidence="9">
        <text>ATP + H2O = ADP + phosphate + H(+)</text>
        <dbReference type="Rhea" id="RHEA:13065"/>
        <dbReference type="ChEBI" id="CHEBI:15377"/>
        <dbReference type="ChEBI" id="CHEBI:15378"/>
        <dbReference type="ChEBI" id="CHEBI:30616"/>
        <dbReference type="ChEBI" id="CHEBI:43474"/>
        <dbReference type="ChEBI" id="CHEBI:456216"/>
    </reaction>
</comment>
<sequence>MSENFYQQTTTAPTSSFDVSLRPPVFSEFIGQEKVKDRLLLMVEAARQRGDVLDHVLLSGPPGLGKTTLANIIARATGSQLHVTSGPQIEKAGDLAGVLTNLQKGDVLFIDEIHRLHPAIEEYLYPAMEDFRLDIIIDSGPSARSIQLNLPRFTLVGATTRSGMLTAPLRSRFGLVNRLDYYTQEELAQIIERSAGLLDIPVKNEGSMEIAARSRGTPRVANALLRWVRDYAQVKSDGTITGPIADSALAMIEIDAQGLDEMDKRILEALIYKFNGGPVGVGSLAVAVGEDAATIEEVHEPFLILQGYLQRTPRGRVALPAAYTKIGAKMPPPTDGQGMLL</sequence>
<evidence type="ECO:0000256" key="1">
    <source>
        <dbReference type="ARBA" id="ARBA00022490"/>
    </source>
</evidence>
<dbReference type="CDD" id="cd00009">
    <property type="entry name" value="AAA"/>
    <property type="match status" value="1"/>
</dbReference>
<dbReference type="InterPro" id="IPR036390">
    <property type="entry name" value="WH_DNA-bd_sf"/>
</dbReference>
<dbReference type="GO" id="GO:0003678">
    <property type="term" value="F:DNA helicase activity"/>
    <property type="evidence" value="ECO:0007669"/>
    <property type="project" value="UniProtKB-EC"/>
</dbReference>
<comment type="caution">
    <text evidence="9">Lacks conserved residue(s) required for the propagation of feature annotation.</text>
</comment>
<evidence type="ECO:0000256" key="4">
    <source>
        <dbReference type="ARBA" id="ARBA00022801"/>
    </source>
</evidence>
<feature type="binding site" evidence="9">
    <location>
        <position position="172"/>
    </location>
    <ligand>
        <name>ATP</name>
        <dbReference type="ChEBI" id="CHEBI:30616"/>
    </ligand>
</feature>
<dbReference type="InterPro" id="IPR008824">
    <property type="entry name" value="RuvB-like_N"/>
</dbReference>
<dbReference type="Pfam" id="PF17864">
    <property type="entry name" value="AAA_lid_4"/>
    <property type="match status" value="1"/>
</dbReference>
<dbReference type="Gene3D" id="1.10.8.60">
    <property type="match status" value="1"/>
</dbReference>
<dbReference type="RefSeq" id="WP_341405582.1">
    <property type="nucleotide sequence ID" value="NZ_JBBUKT010000005.1"/>
</dbReference>
<keyword evidence="12" id="KW-1185">Reference proteome</keyword>
<dbReference type="InterPro" id="IPR008823">
    <property type="entry name" value="RuvB_wg_C"/>
</dbReference>
<dbReference type="InterPro" id="IPR004605">
    <property type="entry name" value="DNA_helicase_Holl-junc_RuvB"/>
</dbReference>
<feature type="binding site" evidence="9">
    <location>
        <position position="22"/>
    </location>
    <ligand>
        <name>ATP</name>
        <dbReference type="ChEBI" id="CHEBI:30616"/>
    </ligand>
</feature>
<feature type="binding site" evidence="9">
    <location>
        <position position="63"/>
    </location>
    <ligand>
        <name>ATP</name>
        <dbReference type="ChEBI" id="CHEBI:30616"/>
    </ligand>
</feature>
<dbReference type="SUPFAM" id="SSF46785">
    <property type="entry name" value="Winged helix' DNA-binding domain"/>
    <property type="match status" value="1"/>
</dbReference>
<accession>A0ABU9AYW6</accession>
<dbReference type="GO" id="GO:0016787">
    <property type="term" value="F:hydrolase activity"/>
    <property type="evidence" value="ECO:0007669"/>
    <property type="project" value="UniProtKB-KW"/>
</dbReference>
<evidence type="ECO:0000313" key="12">
    <source>
        <dbReference type="Proteomes" id="UP001371305"/>
    </source>
</evidence>
<evidence type="ECO:0000256" key="9">
    <source>
        <dbReference type="HAMAP-Rule" id="MF_00016"/>
    </source>
</evidence>
<proteinExistence type="inferred from homology"/>
<evidence type="ECO:0000256" key="3">
    <source>
        <dbReference type="ARBA" id="ARBA00022763"/>
    </source>
</evidence>
<organism evidence="11 12">
    <name type="scientific">Luteolibacter soli</name>
    <dbReference type="NCBI Taxonomy" id="3135280"/>
    <lineage>
        <taxon>Bacteria</taxon>
        <taxon>Pseudomonadati</taxon>
        <taxon>Verrucomicrobiota</taxon>
        <taxon>Verrucomicrobiia</taxon>
        <taxon>Verrucomicrobiales</taxon>
        <taxon>Verrucomicrobiaceae</taxon>
        <taxon>Luteolibacter</taxon>
    </lineage>
</organism>
<keyword evidence="1 9" id="KW-0963">Cytoplasm</keyword>
<dbReference type="PANTHER" id="PTHR42848">
    <property type="match status" value="1"/>
</dbReference>
<name>A0ABU9AYW6_9BACT</name>